<evidence type="ECO:0000313" key="4">
    <source>
        <dbReference type="Proteomes" id="UP000245720"/>
    </source>
</evidence>
<gene>
    <name evidence="3" type="ORF">IE37_02888</name>
</gene>
<organism evidence="3 4">
    <name type="scientific">Ruminococcus flavefaciens</name>
    <dbReference type="NCBI Taxonomy" id="1265"/>
    <lineage>
        <taxon>Bacteria</taxon>
        <taxon>Bacillati</taxon>
        <taxon>Bacillota</taxon>
        <taxon>Clostridia</taxon>
        <taxon>Eubacteriales</taxon>
        <taxon>Oscillospiraceae</taxon>
        <taxon>Ruminococcus</taxon>
    </lineage>
</organism>
<proteinExistence type="predicted"/>
<evidence type="ECO:0000313" key="3">
    <source>
        <dbReference type="EMBL" id="PWJ10533.1"/>
    </source>
</evidence>
<feature type="region of interest" description="Disordered" evidence="1">
    <location>
        <begin position="155"/>
        <end position="198"/>
    </location>
</feature>
<evidence type="ECO:0000256" key="2">
    <source>
        <dbReference type="SAM" id="Phobius"/>
    </source>
</evidence>
<dbReference type="OrthoDB" id="1816904at2"/>
<comment type="caution">
    <text evidence="3">The sequence shown here is derived from an EMBL/GenBank/DDBJ whole genome shotgun (WGS) entry which is preliminary data.</text>
</comment>
<name>A0A315XVH7_RUMFL</name>
<accession>A0A315XVH7</accession>
<evidence type="ECO:0000256" key="1">
    <source>
        <dbReference type="SAM" id="MobiDB-lite"/>
    </source>
</evidence>
<feature type="region of interest" description="Disordered" evidence="1">
    <location>
        <begin position="118"/>
        <end position="138"/>
    </location>
</feature>
<dbReference type="RefSeq" id="WP_109727593.1">
    <property type="nucleotide sequence ID" value="NZ_QGDI01000013.1"/>
</dbReference>
<dbReference type="InterPro" id="IPR028994">
    <property type="entry name" value="Integrin_alpha_N"/>
</dbReference>
<keyword evidence="2" id="KW-1133">Transmembrane helix</keyword>
<dbReference type="EMBL" id="QGDI01000013">
    <property type="protein sequence ID" value="PWJ10533.1"/>
    <property type="molecule type" value="Genomic_DNA"/>
</dbReference>
<feature type="compositionally biased region" description="Low complexity" evidence="1">
    <location>
        <begin position="155"/>
        <end position="169"/>
    </location>
</feature>
<keyword evidence="2" id="KW-0812">Transmembrane</keyword>
<reference evidence="3 4" key="1">
    <citation type="submission" date="2018-05" db="EMBL/GenBank/DDBJ databases">
        <title>The Hungate 1000. A catalogue of reference genomes from the rumen microbiome.</title>
        <authorList>
            <person name="Kelly W."/>
        </authorList>
    </citation>
    <scope>NUCLEOTIDE SEQUENCE [LARGE SCALE GENOMIC DNA]</scope>
    <source>
        <strain evidence="3 4">SAb67</strain>
    </source>
</reference>
<feature type="compositionally biased region" description="Low complexity" evidence="1">
    <location>
        <begin position="123"/>
        <end position="138"/>
    </location>
</feature>
<dbReference type="AlphaFoldDB" id="A0A315XVH7"/>
<feature type="transmembrane region" description="Helical" evidence="2">
    <location>
        <begin position="84"/>
        <end position="105"/>
    </location>
</feature>
<feature type="compositionally biased region" description="Polar residues" evidence="1">
    <location>
        <begin position="182"/>
        <end position="198"/>
    </location>
</feature>
<sequence length="391" mass="42956">MNDKKKIGFDILENSDINTIEEIGTGKMNIDKNARERMLKNTMNKYEAEKKRLGIAQDTTSENNENADSVTGVEVYERRRLPHFIYIGLCSAAAIALTIGSITMLNRRKPDAPEIQTPVAQVTSTAATTSTGISTTTASSKEAVTVIAAATETSAASAKDTTAATTTAADRSDKTGGDTETAAGNTTSDTTVSAAYTNPHTDRTDITQEELDAAAVRAVKQLINDNDGFKNPNVAQPDPTLGVMLRYAFYDVNGDSVPELFIRHNYALGNAYMYVYDGNDYVTARFNGHDMNGNETVQETVLSVVEAFSADNTIGMMGHQGGSQSFILYMGDDNTITPLYEYTLYRSYKDGRLSEEYTYDGDLGKFGEFLDMYRSYGERELNWIEYDLNEN</sequence>
<protein>
    <submittedName>
        <fullName evidence="3">Uncharacterized protein</fullName>
    </submittedName>
</protein>
<dbReference type="Proteomes" id="UP000245720">
    <property type="component" value="Unassembled WGS sequence"/>
</dbReference>
<keyword evidence="2" id="KW-0472">Membrane</keyword>
<dbReference type="SUPFAM" id="SSF69318">
    <property type="entry name" value="Integrin alpha N-terminal domain"/>
    <property type="match status" value="1"/>
</dbReference>